<feature type="compositionally biased region" description="Low complexity" evidence="1">
    <location>
        <begin position="493"/>
        <end position="504"/>
    </location>
</feature>
<name>A0A2C7AH03_9PROT</name>
<dbReference type="InterPro" id="IPR052894">
    <property type="entry name" value="AsmA-related"/>
</dbReference>
<gene>
    <name evidence="3" type="ORF">CR162_01090</name>
</gene>
<keyword evidence="4" id="KW-1185">Reference proteome</keyword>
<comment type="caution">
    <text evidence="3">The sequence shown here is derived from an EMBL/GenBank/DDBJ whole genome shotgun (WGS) entry which is preliminary data.</text>
</comment>
<sequence length="856" mass="87153">MAAPRRPRRAALIGAAVILALPVLAWGGLKLALRDSVLRPRITAAVEQATGRALTLSGPVGIKLSLVPTVTLEGVSLANMPGGSRPEMLTARRVEARLALLPLLSRRIAFEQLTLVEPDLLLEVDARGRGNWRFSPAPGPAMDRPDAAMADSAGDGRLALFIAAIDIEGGRLTWHDPRAARREVLEIRGLALRAETPAAPLGLRGTLGLRGVAVALEGQAGPLARLLGTGSAPEDQAAPWPLHVALSAPGLRLVADGSATRPEVAAGWRLNVKAMADSTARLAPFLPRAKLPPLRALELDAELADGGAGQPPRIGPLTARSAGGDLGAFLPGLSLGAATLRLAEPEAPGQLEAELAWGSLPVRAEGQIPGPAALLGSGPWPLRLALRGAGATAEARAELNGPRLDGAAVALSLAAPDTAALLAALGLPGPRLTEASLEGRLLLPAGGAVLEGLRLRAREAVLEGEARLATGGPRPALTARLNAARLDLDALLASPPATPNATPAPAAPPAAPDVPPRPPAPPAGTAGPRRVIPDLPLPGLAPRGLDGEVQFAVAELVAKGVAYRDLRGTAKLQDGLLAVEPLGVTLPGGRLGGRLGADATGPVPRLSLALRHEGAGLDLRPLLQAYGLNGHASGRLEVEADLVGAGAGLRALAASLSGHLGLAMANGQIDNRLLDRLGGDLRRMLVPNAPTEGGTPLRCIALRLNLREGVARPQAMLLETGLADVVGSGSIDLGQEKLALRLLPQVRLGGLGLTAPVLVGGTLAAPSYRLDPAGVADATAGIVGDLVARQMENQGSVLGQLAQQLAGRGNALPDCAQQLAVARGGRAGPVPAPKPAATPQERPSSPVDLLRGLLGR</sequence>
<reference evidence="3 4" key="1">
    <citation type="submission" date="2017-10" db="EMBL/GenBank/DDBJ databases">
        <authorList>
            <person name="Banno H."/>
            <person name="Chua N.-H."/>
        </authorList>
    </citation>
    <scope>NUCLEOTIDE SEQUENCE [LARGE SCALE GENOMIC DNA]</scope>
    <source>
        <strain evidence="3 4">YW11</strain>
    </source>
</reference>
<dbReference type="GO" id="GO:0090313">
    <property type="term" value="P:regulation of protein targeting to membrane"/>
    <property type="evidence" value="ECO:0007669"/>
    <property type="project" value="TreeGrafter"/>
</dbReference>
<dbReference type="PANTHER" id="PTHR30441">
    <property type="entry name" value="DUF748 DOMAIN-CONTAINING PROTEIN"/>
    <property type="match status" value="1"/>
</dbReference>
<dbReference type="EMBL" id="PDNU01000001">
    <property type="protein sequence ID" value="PHK96993.1"/>
    <property type="molecule type" value="Genomic_DNA"/>
</dbReference>
<dbReference type="Pfam" id="PF05170">
    <property type="entry name" value="AsmA"/>
    <property type="match status" value="2"/>
</dbReference>
<dbReference type="PANTHER" id="PTHR30441:SF4">
    <property type="entry name" value="PROTEIN ASMA"/>
    <property type="match status" value="1"/>
</dbReference>
<proteinExistence type="predicted"/>
<feature type="region of interest" description="Disordered" evidence="1">
    <location>
        <begin position="825"/>
        <end position="856"/>
    </location>
</feature>
<feature type="domain" description="AsmA" evidence="2">
    <location>
        <begin position="36"/>
        <end position="176"/>
    </location>
</feature>
<dbReference type="RefSeq" id="WP_099093682.1">
    <property type="nucleotide sequence ID" value="NZ_PDNU01000001.1"/>
</dbReference>
<evidence type="ECO:0000313" key="4">
    <source>
        <dbReference type="Proteomes" id="UP000223527"/>
    </source>
</evidence>
<evidence type="ECO:0000313" key="3">
    <source>
        <dbReference type="EMBL" id="PHK96993.1"/>
    </source>
</evidence>
<dbReference type="Proteomes" id="UP000223527">
    <property type="component" value="Unassembled WGS sequence"/>
</dbReference>
<dbReference type="OrthoDB" id="225437at2"/>
<accession>A0A2C7AH03</accession>
<feature type="compositionally biased region" description="Pro residues" evidence="1">
    <location>
        <begin position="505"/>
        <end position="522"/>
    </location>
</feature>
<evidence type="ECO:0000259" key="2">
    <source>
        <dbReference type="Pfam" id="PF05170"/>
    </source>
</evidence>
<dbReference type="GO" id="GO:0005886">
    <property type="term" value="C:plasma membrane"/>
    <property type="evidence" value="ECO:0007669"/>
    <property type="project" value="TreeGrafter"/>
</dbReference>
<protein>
    <recommendedName>
        <fullName evidence="2">AsmA domain-containing protein</fullName>
    </recommendedName>
</protein>
<evidence type="ECO:0000256" key="1">
    <source>
        <dbReference type="SAM" id="MobiDB-lite"/>
    </source>
</evidence>
<dbReference type="AlphaFoldDB" id="A0A2C7AH03"/>
<feature type="domain" description="AsmA" evidence="2">
    <location>
        <begin position="462"/>
        <end position="714"/>
    </location>
</feature>
<dbReference type="InterPro" id="IPR007844">
    <property type="entry name" value="AsmA"/>
</dbReference>
<feature type="region of interest" description="Disordered" evidence="1">
    <location>
        <begin position="493"/>
        <end position="535"/>
    </location>
</feature>
<organism evidence="3 4">
    <name type="scientific">Teichococcus rhizosphaerae</name>
    <dbReference type="NCBI Taxonomy" id="1335062"/>
    <lineage>
        <taxon>Bacteria</taxon>
        <taxon>Pseudomonadati</taxon>
        <taxon>Pseudomonadota</taxon>
        <taxon>Alphaproteobacteria</taxon>
        <taxon>Acetobacterales</taxon>
        <taxon>Roseomonadaceae</taxon>
        <taxon>Roseomonas</taxon>
    </lineage>
</organism>